<dbReference type="Proteomes" id="UP001597497">
    <property type="component" value="Unassembled WGS sequence"/>
</dbReference>
<dbReference type="InterPro" id="IPR009711">
    <property type="entry name" value="UPF0473"/>
</dbReference>
<evidence type="ECO:0000313" key="1">
    <source>
        <dbReference type="EMBL" id="MFD2670266.1"/>
    </source>
</evidence>
<reference evidence="2" key="1">
    <citation type="journal article" date="2019" name="Int. J. Syst. Evol. Microbiol.">
        <title>The Global Catalogue of Microorganisms (GCM) 10K type strain sequencing project: providing services to taxonomists for standard genome sequencing and annotation.</title>
        <authorList>
            <consortium name="The Broad Institute Genomics Platform"/>
            <consortium name="The Broad Institute Genome Sequencing Center for Infectious Disease"/>
            <person name="Wu L."/>
            <person name="Ma J."/>
        </authorList>
    </citation>
    <scope>NUCLEOTIDE SEQUENCE [LARGE SCALE GENOMIC DNA]</scope>
    <source>
        <strain evidence="2">KCTC 33676</strain>
    </source>
</reference>
<sequence>MSENHENEEQFSVMIPDEEGNEVEMLIVDSFEVDGLPYAVLLEKHDMDADAVILKLTEKDGDTYLEDISDDAEWAKVEAAYNQLVDDQDEV</sequence>
<evidence type="ECO:0000313" key="2">
    <source>
        <dbReference type="Proteomes" id="UP001597497"/>
    </source>
</evidence>
<accession>A0ABW5R694</accession>
<proteinExistence type="predicted"/>
<organism evidence="1 2">
    <name type="scientific">Marinicrinis sediminis</name>
    <dbReference type="NCBI Taxonomy" id="1652465"/>
    <lineage>
        <taxon>Bacteria</taxon>
        <taxon>Bacillati</taxon>
        <taxon>Bacillota</taxon>
        <taxon>Bacilli</taxon>
        <taxon>Bacillales</taxon>
        <taxon>Paenibacillaceae</taxon>
    </lineage>
</organism>
<name>A0ABW5R694_9BACL</name>
<gene>
    <name evidence="1" type="ORF">ACFSUC_01435</name>
</gene>
<keyword evidence="2" id="KW-1185">Reference proteome</keyword>
<dbReference type="EMBL" id="JBHUMM010000001">
    <property type="protein sequence ID" value="MFD2670266.1"/>
    <property type="molecule type" value="Genomic_DNA"/>
</dbReference>
<dbReference type="RefSeq" id="WP_379927600.1">
    <property type="nucleotide sequence ID" value="NZ_JBHUMM010000001.1"/>
</dbReference>
<dbReference type="Pfam" id="PF06949">
    <property type="entry name" value="DUF1292"/>
    <property type="match status" value="1"/>
</dbReference>
<protein>
    <submittedName>
        <fullName evidence="1">DUF1292 domain-containing protein</fullName>
    </submittedName>
</protein>
<comment type="caution">
    <text evidence="1">The sequence shown here is derived from an EMBL/GenBank/DDBJ whole genome shotgun (WGS) entry which is preliminary data.</text>
</comment>